<evidence type="ECO:0000256" key="1">
    <source>
        <dbReference type="ARBA" id="ARBA00001958"/>
    </source>
</evidence>
<keyword evidence="5 13" id="KW-0808">Transferase</keyword>
<protein>
    <recommendedName>
        <fullName evidence="4 13">Pyruvate kinase</fullName>
        <ecNumber evidence="4 13">2.7.1.40</ecNumber>
    </recommendedName>
</protein>
<accession>A0AAW1DPJ1</accession>
<gene>
    <name evidence="16" type="ORF">O3M35_000742</name>
</gene>
<keyword evidence="11 13" id="KW-0324">Glycolysis</keyword>
<keyword evidence="12" id="KW-0670">Pyruvate</keyword>
<evidence type="ECO:0000313" key="17">
    <source>
        <dbReference type="Proteomes" id="UP001461498"/>
    </source>
</evidence>
<dbReference type="InterPro" id="IPR015806">
    <property type="entry name" value="Pyrv_Knase_insert_dom_sf"/>
</dbReference>
<dbReference type="SUPFAM" id="SSF51621">
    <property type="entry name" value="Phosphoenolpyruvate/pyruvate domain"/>
    <property type="match status" value="1"/>
</dbReference>
<evidence type="ECO:0000256" key="11">
    <source>
        <dbReference type="ARBA" id="ARBA00023152"/>
    </source>
</evidence>
<dbReference type="InterPro" id="IPR011037">
    <property type="entry name" value="Pyrv_Knase-like_insert_dom_sf"/>
</dbReference>
<evidence type="ECO:0000256" key="10">
    <source>
        <dbReference type="ARBA" id="ARBA00022842"/>
    </source>
</evidence>
<dbReference type="GO" id="GO:0016301">
    <property type="term" value="F:kinase activity"/>
    <property type="evidence" value="ECO:0007669"/>
    <property type="project" value="UniProtKB-KW"/>
</dbReference>
<keyword evidence="6" id="KW-0479">Metal-binding</keyword>
<evidence type="ECO:0000256" key="2">
    <source>
        <dbReference type="ARBA" id="ARBA00004997"/>
    </source>
</evidence>
<dbReference type="InterPro" id="IPR015813">
    <property type="entry name" value="Pyrv/PenolPyrv_kinase-like_dom"/>
</dbReference>
<comment type="pathway">
    <text evidence="2 13">Carbohydrate degradation; glycolysis; pyruvate from D-glyceraldehyde 3-phosphate: step 5/5.</text>
</comment>
<dbReference type="Gene3D" id="2.40.33.10">
    <property type="entry name" value="PK beta-barrel domain-like"/>
    <property type="match status" value="1"/>
</dbReference>
<evidence type="ECO:0000256" key="8">
    <source>
        <dbReference type="ARBA" id="ARBA00022777"/>
    </source>
</evidence>
<dbReference type="InterPro" id="IPR015793">
    <property type="entry name" value="Pyrv_Knase_brl"/>
</dbReference>
<dbReference type="Pfam" id="PF00224">
    <property type="entry name" value="PK"/>
    <property type="match status" value="1"/>
</dbReference>
<organism evidence="16 17">
    <name type="scientific">Rhynocoris fuscipes</name>
    <dbReference type="NCBI Taxonomy" id="488301"/>
    <lineage>
        <taxon>Eukaryota</taxon>
        <taxon>Metazoa</taxon>
        <taxon>Ecdysozoa</taxon>
        <taxon>Arthropoda</taxon>
        <taxon>Hexapoda</taxon>
        <taxon>Insecta</taxon>
        <taxon>Pterygota</taxon>
        <taxon>Neoptera</taxon>
        <taxon>Paraneoptera</taxon>
        <taxon>Hemiptera</taxon>
        <taxon>Heteroptera</taxon>
        <taxon>Panheteroptera</taxon>
        <taxon>Cimicomorpha</taxon>
        <taxon>Reduviidae</taxon>
        <taxon>Harpactorinae</taxon>
        <taxon>Harpactorini</taxon>
        <taxon>Rhynocoris</taxon>
    </lineage>
</organism>
<dbReference type="Proteomes" id="UP001461498">
    <property type="component" value="Unassembled WGS sequence"/>
</dbReference>
<comment type="caution">
    <text evidence="16">The sequence shown here is derived from an EMBL/GenBank/DDBJ whole genome shotgun (WGS) entry which is preliminary data.</text>
</comment>
<dbReference type="Pfam" id="PF02887">
    <property type="entry name" value="PK_C"/>
    <property type="match status" value="1"/>
</dbReference>
<feature type="domain" description="Pyruvate kinase barrel" evidence="14">
    <location>
        <begin position="51"/>
        <end position="380"/>
    </location>
</feature>
<dbReference type="GO" id="GO:0030955">
    <property type="term" value="F:potassium ion binding"/>
    <property type="evidence" value="ECO:0007669"/>
    <property type="project" value="InterPro"/>
</dbReference>
<comment type="catalytic activity">
    <reaction evidence="13">
        <text>pyruvate + ATP = phosphoenolpyruvate + ADP + H(+)</text>
        <dbReference type="Rhea" id="RHEA:18157"/>
        <dbReference type="ChEBI" id="CHEBI:15361"/>
        <dbReference type="ChEBI" id="CHEBI:15378"/>
        <dbReference type="ChEBI" id="CHEBI:30616"/>
        <dbReference type="ChEBI" id="CHEBI:58702"/>
        <dbReference type="ChEBI" id="CHEBI:456216"/>
        <dbReference type="EC" id="2.7.1.40"/>
    </reaction>
</comment>
<dbReference type="PANTHER" id="PTHR11817">
    <property type="entry name" value="PYRUVATE KINASE"/>
    <property type="match status" value="1"/>
</dbReference>
<keyword evidence="7" id="KW-0547">Nucleotide-binding</keyword>
<dbReference type="SUPFAM" id="SSF52935">
    <property type="entry name" value="PK C-terminal domain-like"/>
    <property type="match status" value="1"/>
</dbReference>
<dbReference type="GO" id="GO:0000287">
    <property type="term" value="F:magnesium ion binding"/>
    <property type="evidence" value="ECO:0007669"/>
    <property type="project" value="InterPro"/>
</dbReference>
<evidence type="ECO:0000256" key="13">
    <source>
        <dbReference type="RuleBase" id="RU000504"/>
    </source>
</evidence>
<dbReference type="Gene3D" id="3.20.20.60">
    <property type="entry name" value="Phosphoenolpyruvate-binding domains"/>
    <property type="match status" value="1"/>
</dbReference>
<proteinExistence type="inferred from homology"/>
<comment type="cofactor">
    <cofactor evidence="1">
        <name>K(+)</name>
        <dbReference type="ChEBI" id="CHEBI:29103"/>
    </cofactor>
</comment>
<dbReference type="InterPro" id="IPR001697">
    <property type="entry name" value="Pyr_Knase"/>
</dbReference>
<keyword evidence="10 13" id="KW-0460">Magnesium</keyword>
<evidence type="ECO:0000313" key="16">
    <source>
        <dbReference type="EMBL" id="KAK9512279.1"/>
    </source>
</evidence>
<evidence type="ECO:0000256" key="9">
    <source>
        <dbReference type="ARBA" id="ARBA00022840"/>
    </source>
</evidence>
<dbReference type="GO" id="GO:0005524">
    <property type="term" value="F:ATP binding"/>
    <property type="evidence" value="ECO:0007669"/>
    <property type="project" value="UniProtKB-KW"/>
</dbReference>
<sequence length="553" mass="61340">MSAKPISIMPWHKPEPFKPLKMQDQAAYKDRLLEHNAALNVDSPVSPLNLSSIMCTISDMCCEQHIVGEMIANGMRVARFSMCGMKPSEQGMLIKRFRSYVMEHSKIIERTCTISIAVELKGAAVLIGKFADNLEKIHILSGDVLILTTNRGFDDRGTKEKIYVDYDELSAILRPKDKVLLEFGRIELIVRGVVDSDIVCDVIEGGDLTPLSEVTVIGVPLNIGPITEKDLEDVNFALDNQVDLIIVPMVRTVRTIEAFREILGERCQTIALFAKIESRQAYDNFNDILRVSDGVVINRGRLSIELSSEKVMQVQKSMIARANKAGKPAFVVTEYLNSMIHKCYPTFAEITDVINAIVEGADGIILEEETASGDFPTITVRTLAQLCKEGEAQIWQTDIFNTLSYLASPPIDPAHAVCISAVEAAFKLHATGIFIVTVSGKSAKLMARYKPRCPIFAMTRYGAIARQLNLYKGILPVHIITPPHPCWAKDVDLRMQDGIDIGKSMNIIKPGDALILVNCWRPGAGFTNNIRIVYASVDQPWVLPQPADQEEEI</sequence>
<dbReference type="InterPro" id="IPR036918">
    <property type="entry name" value="Pyrv_Knase_C_sf"/>
</dbReference>
<evidence type="ECO:0000256" key="4">
    <source>
        <dbReference type="ARBA" id="ARBA00012142"/>
    </source>
</evidence>
<dbReference type="EC" id="2.7.1.40" evidence="4 13"/>
<reference evidence="16 17" key="1">
    <citation type="submission" date="2022-12" db="EMBL/GenBank/DDBJ databases">
        <title>Chromosome-level genome assembly of true bugs.</title>
        <authorList>
            <person name="Ma L."/>
            <person name="Li H."/>
        </authorList>
    </citation>
    <scope>NUCLEOTIDE SEQUENCE [LARGE SCALE GENOMIC DNA]</scope>
    <source>
        <strain evidence="16">Lab_2022b</strain>
    </source>
</reference>
<evidence type="ECO:0000256" key="6">
    <source>
        <dbReference type="ARBA" id="ARBA00022723"/>
    </source>
</evidence>
<dbReference type="EMBL" id="JAPXFL010000001">
    <property type="protein sequence ID" value="KAK9512279.1"/>
    <property type="molecule type" value="Genomic_DNA"/>
</dbReference>
<dbReference type="InterPro" id="IPR015795">
    <property type="entry name" value="Pyrv_Knase_C"/>
</dbReference>
<evidence type="ECO:0000256" key="3">
    <source>
        <dbReference type="ARBA" id="ARBA00008663"/>
    </source>
</evidence>
<dbReference type="SUPFAM" id="SSF50800">
    <property type="entry name" value="PK beta-barrel domain-like"/>
    <property type="match status" value="1"/>
</dbReference>
<dbReference type="Gene3D" id="3.40.1380.20">
    <property type="entry name" value="Pyruvate kinase, C-terminal domain"/>
    <property type="match status" value="1"/>
</dbReference>
<evidence type="ECO:0000259" key="14">
    <source>
        <dbReference type="Pfam" id="PF00224"/>
    </source>
</evidence>
<evidence type="ECO:0000256" key="12">
    <source>
        <dbReference type="ARBA" id="ARBA00023317"/>
    </source>
</evidence>
<keyword evidence="17" id="KW-1185">Reference proteome</keyword>
<dbReference type="NCBIfam" id="TIGR01064">
    <property type="entry name" value="pyruv_kin"/>
    <property type="match status" value="1"/>
</dbReference>
<evidence type="ECO:0000256" key="7">
    <source>
        <dbReference type="ARBA" id="ARBA00022741"/>
    </source>
</evidence>
<feature type="domain" description="Pyruvate kinase C-terminal" evidence="15">
    <location>
        <begin position="415"/>
        <end position="533"/>
    </location>
</feature>
<name>A0AAW1DPJ1_9HEMI</name>
<dbReference type="AlphaFoldDB" id="A0AAW1DPJ1"/>
<comment type="similarity">
    <text evidence="3 13">Belongs to the pyruvate kinase family.</text>
</comment>
<evidence type="ECO:0000256" key="5">
    <source>
        <dbReference type="ARBA" id="ARBA00022679"/>
    </source>
</evidence>
<dbReference type="InterPro" id="IPR040442">
    <property type="entry name" value="Pyrv_kinase-like_dom_sf"/>
</dbReference>
<keyword evidence="9" id="KW-0067">ATP-binding</keyword>
<dbReference type="GO" id="GO:0004743">
    <property type="term" value="F:pyruvate kinase activity"/>
    <property type="evidence" value="ECO:0007669"/>
    <property type="project" value="UniProtKB-EC"/>
</dbReference>
<dbReference type="PRINTS" id="PR01050">
    <property type="entry name" value="PYRUVTKNASE"/>
</dbReference>
<keyword evidence="8 13" id="KW-0418">Kinase</keyword>
<evidence type="ECO:0000259" key="15">
    <source>
        <dbReference type="Pfam" id="PF02887"/>
    </source>
</evidence>